<feature type="region of interest" description="Disordered" evidence="1">
    <location>
        <begin position="1"/>
        <end position="60"/>
    </location>
</feature>
<dbReference type="InterPro" id="IPR018768">
    <property type="entry name" value="DUF2344"/>
</dbReference>
<feature type="compositionally biased region" description="Low complexity" evidence="1">
    <location>
        <begin position="1"/>
        <end position="15"/>
    </location>
</feature>
<evidence type="ECO:0000313" key="4">
    <source>
        <dbReference type="Proteomes" id="UP000326331"/>
    </source>
</evidence>
<evidence type="ECO:0000256" key="1">
    <source>
        <dbReference type="SAM" id="MobiDB-lite"/>
    </source>
</evidence>
<evidence type="ECO:0000313" key="3">
    <source>
        <dbReference type="EMBL" id="QFG03918.1"/>
    </source>
</evidence>
<name>A0ABX6C5E1_9CHLR</name>
<reference evidence="3 4" key="1">
    <citation type="submission" date="2019-10" db="EMBL/GenBank/DDBJ databases">
        <title>Thermopilla bonchosmolovskayae gen. nov., sp. nov., a moderately thermophilic Chloroflexi bacterium from a Chukotka hot spring (Arctic, Russia), representing a novel classis Thermopillaia, which include previously uncultivated lineage OLB14.</title>
        <authorList>
            <person name="Kochetkova T.V."/>
            <person name="Zayulina K.S."/>
            <person name="Zhigarkov V.S."/>
            <person name="Minaev N.V."/>
            <person name="Novikov A."/>
            <person name="Toshchakov S.V."/>
            <person name="Elcheninov A.G."/>
            <person name="Kublanov I.V."/>
        </authorList>
    </citation>
    <scope>NUCLEOTIDE SEQUENCE [LARGE SCALE GENOMIC DNA]</scope>
    <source>
        <strain evidence="3 4">3753O</strain>
    </source>
</reference>
<sequence>MPSRSSSSSRRSGALPPRPSSKRSPAASPAANSTPTPPPKSSPPSSSPAGEQSARATIAGVSSQQRIRTWFRKGERVRYISHLDVLRFWERAIRRAGLPLSYSQGFTPHPKLAFASPLPLGFTAEREVMDVQLDERIDPAEFHARLAAQATGDLAVVAVREVPLGAPQPQAAMLWSDYRAAVPGLDPAEARARIEAFLALPAFEWREERGERERTYDLRAATAWLTARPIDGGTELAMRLRTDQNITARPEAILAALFPGFEPQSYVRTDIILDERSPARELWRRYGQYL</sequence>
<organism evidence="3 4">
    <name type="scientific">Tepidiforma bonchosmolovskayae</name>
    <dbReference type="NCBI Taxonomy" id="2601677"/>
    <lineage>
        <taxon>Bacteria</taxon>
        <taxon>Bacillati</taxon>
        <taxon>Chloroflexota</taxon>
        <taxon>Tepidiformia</taxon>
        <taxon>Tepidiformales</taxon>
        <taxon>Tepidiformaceae</taxon>
        <taxon>Tepidiforma</taxon>
    </lineage>
</organism>
<feature type="compositionally biased region" description="Low complexity" evidence="1">
    <location>
        <begin position="22"/>
        <end position="34"/>
    </location>
</feature>
<dbReference type="NCBIfam" id="TIGR03936">
    <property type="entry name" value="sam_1_link_chp"/>
    <property type="match status" value="1"/>
</dbReference>
<dbReference type="Proteomes" id="UP000326331">
    <property type="component" value="Chromosome"/>
</dbReference>
<feature type="compositionally biased region" description="Pro residues" evidence="1">
    <location>
        <begin position="35"/>
        <end position="46"/>
    </location>
</feature>
<keyword evidence="4" id="KW-1185">Reference proteome</keyword>
<dbReference type="Pfam" id="PF10105">
    <property type="entry name" value="DUF2344"/>
    <property type="match status" value="1"/>
</dbReference>
<accession>A0ABX6C5E1</accession>
<protein>
    <submittedName>
        <fullName evidence="3">DUF2344 domain-containing protein</fullName>
    </submittedName>
</protein>
<feature type="domain" description="DUF2344" evidence="2">
    <location>
        <begin position="66"/>
        <end position="244"/>
    </location>
</feature>
<proteinExistence type="predicted"/>
<dbReference type="EMBL" id="CP042829">
    <property type="protein sequence ID" value="QFG03918.1"/>
    <property type="molecule type" value="Genomic_DNA"/>
</dbReference>
<evidence type="ECO:0000259" key="2">
    <source>
        <dbReference type="Pfam" id="PF10105"/>
    </source>
</evidence>
<gene>
    <name evidence="3" type="ORF">Tbon_11675</name>
</gene>